<gene>
    <name evidence="1" type="ORF">H8J20_16635</name>
</gene>
<dbReference type="Proteomes" id="UP000659084">
    <property type="component" value="Unassembled WGS sequence"/>
</dbReference>
<evidence type="ECO:0000313" key="1">
    <source>
        <dbReference type="EMBL" id="MBC3213776.1"/>
    </source>
</evidence>
<comment type="caution">
    <text evidence="1">The sequence shown here is derived from an EMBL/GenBank/DDBJ whole genome shotgun (WGS) entry which is preliminary data.</text>
</comment>
<proteinExistence type="predicted"/>
<dbReference type="RefSeq" id="WP_179253182.1">
    <property type="nucleotide sequence ID" value="NZ_JACBIV010000015.1"/>
</dbReference>
<protein>
    <submittedName>
        <fullName evidence="1">Uncharacterized protein</fullName>
    </submittedName>
</protein>
<reference evidence="1" key="1">
    <citation type="submission" date="2020-08" db="EMBL/GenBank/DDBJ databases">
        <title>Food and environmental bacterial isolates.</title>
        <authorList>
            <person name="Richter L."/>
            <person name="Du Plessis E.M."/>
            <person name="Duvenage S."/>
            <person name="Allam M."/>
            <person name="Korsten L."/>
        </authorList>
    </citation>
    <scope>NUCLEOTIDE SEQUENCE</scope>
    <source>
        <strain evidence="1">UPMP2127</strain>
    </source>
</reference>
<dbReference type="AlphaFoldDB" id="A0AAW3WTD8"/>
<name>A0AAW3WTD8_SERFO</name>
<dbReference type="EMBL" id="JACNYO010000017">
    <property type="protein sequence ID" value="MBC3213776.1"/>
    <property type="molecule type" value="Genomic_DNA"/>
</dbReference>
<accession>A0AAW3WTD8</accession>
<sequence>MDLIIIEDGEESAVDLAFSELPEEKIEKLKRLTEGFNSAGLNCKTPKGLFVQQLYDYEARYLAEKIMRIVNEPIRIITQRY</sequence>
<organism evidence="1 2">
    <name type="scientific">Serratia fonticola</name>
    <dbReference type="NCBI Taxonomy" id="47917"/>
    <lineage>
        <taxon>Bacteria</taxon>
        <taxon>Pseudomonadati</taxon>
        <taxon>Pseudomonadota</taxon>
        <taxon>Gammaproteobacteria</taxon>
        <taxon>Enterobacterales</taxon>
        <taxon>Yersiniaceae</taxon>
        <taxon>Serratia</taxon>
    </lineage>
</organism>
<evidence type="ECO:0000313" key="2">
    <source>
        <dbReference type="Proteomes" id="UP000659084"/>
    </source>
</evidence>